<dbReference type="SUPFAM" id="SSF56784">
    <property type="entry name" value="HAD-like"/>
    <property type="match status" value="1"/>
</dbReference>
<evidence type="ECO:0000259" key="2">
    <source>
        <dbReference type="Pfam" id="PF25109"/>
    </source>
</evidence>
<dbReference type="Pfam" id="PF25109">
    <property type="entry name" value="HAD_PNKP"/>
    <property type="match status" value="1"/>
</dbReference>
<dbReference type="RefSeq" id="WP_011816113.1">
    <property type="nucleotide sequence ID" value="NC_008800.1"/>
</dbReference>
<sequence>MNNAVIFDLDGTLANIDRRRLILNQKPKNWDLFFEDMINDEPNRPIIELYNALSLTKKYSMLIVSGRPERYINETQRWLYKNNIEFDKLYMRADKDRRDDSLVKQDILNSILSNGFKIILSVDDRSSVVAMWRKNGITCLQCADGDF</sequence>
<dbReference type="KEGG" id="yen:YE1682"/>
<proteinExistence type="predicted"/>
<name>A1JNJ5_YERE8</name>
<dbReference type="InterPro" id="IPR044493">
    <property type="entry name" value="PNKP_C_HAD"/>
</dbReference>
<dbReference type="EMBL" id="AM286415">
    <property type="protein sequence ID" value="CAL11756.1"/>
    <property type="molecule type" value="Genomic_DNA"/>
</dbReference>
<dbReference type="GO" id="GO:0047846">
    <property type="term" value="F:deoxynucleotide 3'-phosphatase activity"/>
    <property type="evidence" value="ECO:0007669"/>
    <property type="project" value="InterPro"/>
</dbReference>
<reference evidence="3 4" key="1">
    <citation type="journal article" date="2006" name="PLoS Genet.">
        <title>The complete genome sequence and comparative genome analysis of the high pathogenicity Yersinia enterocolitica strain 8081.</title>
        <authorList>
            <person name="Thomson N.R."/>
            <person name="Howard S."/>
            <person name="Wren B.W."/>
            <person name="Holden M.T.G."/>
            <person name="Crossman L."/>
            <person name="Challis G.L."/>
            <person name="Churcher C."/>
            <person name="Mungall K."/>
            <person name="Brooks K."/>
            <person name="Chillingworth T."/>
            <person name="Feltwell T."/>
            <person name="Abdellah Z."/>
            <person name="Hauser H."/>
            <person name="Jagels K."/>
            <person name="Maddison M."/>
            <person name="Moule S."/>
            <person name="Sanders M."/>
            <person name="Whitehead S."/>
            <person name="Quail M.A."/>
            <person name="Dougan G."/>
            <person name="Parkhill J."/>
            <person name="Prentice M.B."/>
        </authorList>
    </citation>
    <scope>NUCLEOTIDE SEQUENCE [LARGE SCALE GENOMIC DNA]</scope>
    <source>
        <strain evidence="4">NCTC 13174 / 8081</strain>
    </source>
</reference>
<dbReference type="Proteomes" id="UP000000642">
    <property type="component" value="Chromosome"/>
</dbReference>
<evidence type="ECO:0000313" key="3">
    <source>
        <dbReference type="EMBL" id="CAL11756.1"/>
    </source>
</evidence>
<dbReference type="OrthoDB" id="7592866at2"/>
<dbReference type="GO" id="GO:0046872">
    <property type="term" value="F:metal ion binding"/>
    <property type="evidence" value="ECO:0007669"/>
    <property type="project" value="UniProtKB-KW"/>
</dbReference>
<feature type="domain" description="Polynucleotide kinase PNKP phosphatase" evidence="2">
    <location>
        <begin position="3"/>
        <end position="147"/>
    </location>
</feature>
<evidence type="ECO:0000256" key="1">
    <source>
        <dbReference type="ARBA" id="ARBA00022723"/>
    </source>
</evidence>
<evidence type="ECO:0000313" key="4">
    <source>
        <dbReference type="Proteomes" id="UP000000642"/>
    </source>
</evidence>
<dbReference type="HOGENOM" id="CLU_106230_1_0_6"/>
<keyword evidence="1" id="KW-0479">Metal-binding</keyword>
<dbReference type="InterPro" id="IPR023214">
    <property type="entry name" value="HAD_sf"/>
</dbReference>
<dbReference type="InterPro" id="IPR036412">
    <property type="entry name" value="HAD-like_sf"/>
</dbReference>
<dbReference type="eggNOG" id="COG2503">
    <property type="taxonomic scope" value="Bacteria"/>
</dbReference>
<accession>A1JNJ5</accession>
<gene>
    <name evidence="3" type="ordered locus">YE1682</name>
</gene>
<dbReference type="CDD" id="cd07502">
    <property type="entry name" value="HAD_PNKP-C"/>
    <property type="match status" value="1"/>
</dbReference>
<dbReference type="Gene3D" id="3.40.50.1000">
    <property type="entry name" value="HAD superfamily/HAD-like"/>
    <property type="match status" value="1"/>
</dbReference>
<organism evidence="3 4">
    <name type="scientific">Yersinia enterocolitica serotype O:8 / biotype 1B (strain NCTC 13174 / 8081)</name>
    <dbReference type="NCBI Taxonomy" id="393305"/>
    <lineage>
        <taxon>Bacteria</taxon>
        <taxon>Pseudomonadati</taxon>
        <taxon>Pseudomonadota</taxon>
        <taxon>Gammaproteobacteria</taxon>
        <taxon>Enterobacterales</taxon>
        <taxon>Yersiniaceae</taxon>
        <taxon>Yersinia</taxon>
    </lineage>
</organism>
<dbReference type="InterPro" id="IPR056782">
    <property type="entry name" value="HAD_PNKP"/>
</dbReference>
<protein>
    <submittedName>
        <fullName evidence="3">Hypothetical phage protein</fullName>
    </submittedName>
</protein>
<dbReference type="AlphaFoldDB" id="A1JNJ5"/>